<dbReference type="EMBL" id="BMFQ01000002">
    <property type="protein sequence ID" value="GGG49349.1"/>
    <property type="molecule type" value="Genomic_DNA"/>
</dbReference>
<evidence type="ECO:0000313" key="4">
    <source>
        <dbReference type="Proteomes" id="UP000625976"/>
    </source>
</evidence>
<dbReference type="PANTHER" id="PTHR33371:SF4">
    <property type="entry name" value="INTERMEMBRANE PHOSPHOLIPID TRANSPORT SYSTEM BINDING PROTEIN MLAD"/>
    <property type="match status" value="1"/>
</dbReference>
<evidence type="ECO:0000256" key="1">
    <source>
        <dbReference type="SAM" id="Phobius"/>
    </source>
</evidence>
<dbReference type="Pfam" id="PF02470">
    <property type="entry name" value="MlaD"/>
    <property type="match status" value="1"/>
</dbReference>
<dbReference type="InterPro" id="IPR052336">
    <property type="entry name" value="MlaD_Phospholipid_Transporter"/>
</dbReference>
<keyword evidence="1" id="KW-1133">Transmembrane helix</keyword>
<proteinExistence type="predicted"/>
<evidence type="ECO:0000313" key="3">
    <source>
        <dbReference type="EMBL" id="GGG49349.1"/>
    </source>
</evidence>
<gene>
    <name evidence="3" type="ORF">GCM10010976_20820</name>
</gene>
<dbReference type="Proteomes" id="UP000625976">
    <property type="component" value="Unassembled WGS sequence"/>
</dbReference>
<dbReference type="AlphaFoldDB" id="A0A917GKX8"/>
<reference evidence="3" key="2">
    <citation type="submission" date="2020-09" db="EMBL/GenBank/DDBJ databases">
        <authorList>
            <person name="Sun Q."/>
            <person name="Zhou Y."/>
        </authorList>
    </citation>
    <scope>NUCLEOTIDE SEQUENCE</scope>
    <source>
        <strain evidence="3">CGMCC 1.12751</strain>
    </source>
</reference>
<feature type="transmembrane region" description="Helical" evidence="1">
    <location>
        <begin position="12"/>
        <end position="30"/>
    </location>
</feature>
<keyword evidence="1" id="KW-0812">Transmembrane</keyword>
<dbReference type="RefSeq" id="WP_188464497.1">
    <property type="nucleotide sequence ID" value="NZ_BMFQ01000002.1"/>
</dbReference>
<dbReference type="PANTHER" id="PTHR33371">
    <property type="entry name" value="INTERMEMBRANE PHOSPHOLIPID TRANSPORT SYSTEM BINDING PROTEIN MLAD-RELATED"/>
    <property type="match status" value="1"/>
</dbReference>
<protein>
    <submittedName>
        <fullName evidence="3">Hypothetical MCE-family protein</fullName>
    </submittedName>
</protein>
<keyword evidence="4" id="KW-1185">Reference proteome</keyword>
<reference evidence="3" key="1">
    <citation type="journal article" date="2014" name="Int. J. Syst. Evol. Microbiol.">
        <title>Complete genome sequence of Corynebacterium casei LMG S-19264T (=DSM 44701T), isolated from a smear-ripened cheese.</title>
        <authorList>
            <consortium name="US DOE Joint Genome Institute (JGI-PGF)"/>
            <person name="Walter F."/>
            <person name="Albersmeier A."/>
            <person name="Kalinowski J."/>
            <person name="Ruckert C."/>
        </authorList>
    </citation>
    <scope>NUCLEOTIDE SEQUENCE</scope>
    <source>
        <strain evidence="3">CGMCC 1.12751</strain>
    </source>
</reference>
<name>A0A917GKX8_9FLAO</name>
<accession>A0A917GKX8</accession>
<organism evidence="3 4">
    <name type="scientific">Bizionia arctica</name>
    <dbReference type="NCBI Taxonomy" id="1495645"/>
    <lineage>
        <taxon>Bacteria</taxon>
        <taxon>Pseudomonadati</taxon>
        <taxon>Bacteroidota</taxon>
        <taxon>Flavobacteriia</taxon>
        <taxon>Flavobacteriales</taxon>
        <taxon>Flavobacteriaceae</taxon>
        <taxon>Bizionia</taxon>
    </lineage>
</organism>
<sequence length="331" mass="35591">MEKTSPQKLKLGIFVVSGILLLLIGTYLIGNQENLFSKTFSISSNFKNASGLQKGANVRYSGLNIGTVKDIEMINDTLIRVDMTLQDKMKTLIKTNALASIGSDGIVGSTLVNIIPGKGNAPYVVDGGTIDADSQATTQEMLSTLSTTNLNAAKLSENLVKITGSLDKGDGTLGALLKDSVMSVNLQQTFANLNKASASADKTITALNNLVQQMNLKTSVAGVMLNDEDSGAKVKNVVANLETSSQKIETMSTNLDALVSKFDDKDNILNYVASDTTLVNQVKDMAKNADQAIGRFNDNMEALEHNFLFRGYFKKQEKLKTKASVETIESN</sequence>
<comment type="caution">
    <text evidence="3">The sequence shown here is derived from an EMBL/GenBank/DDBJ whole genome shotgun (WGS) entry which is preliminary data.</text>
</comment>
<evidence type="ECO:0000259" key="2">
    <source>
        <dbReference type="Pfam" id="PF02470"/>
    </source>
</evidence>
<keyword evidence="1" id="KW-0472">Membrane</keyword>
<dbReference type="InterPro" id="IPR003399">
    <property type="entry name" value="Mce/MlaD"/>
</dbReference>
<feature type="domain" description="Mce/MlaD" evidence="2">
    <location>
        <begin position="42"/>
        <end position="117"/>
    </location>
</feature>